<keyword evidence="10" id="KW-0915">Sodium</keyword>
<evidence type="ECO:0000256" key="7">
    <source>
        <dbReference type="ARBA" id="ARBA00035120"/>
    </source>
</evidence>
<evidence type="ECO:0000313" key="11">
    <source>
        <dbReference type="EMBL" id="ADB54165.1"/>
    </source>
</evidence>
<dbReference type="EMBL" id="CP001854">
    <property type="protein sequence ID" value="ADB54165.1"/>
    <property type="molecule type" value="Genomic_DNA"/>
</dbReference>
<dbReference type="GO" id="GO:0005886">
    <property type="term" value="C:plasma membrane"/>
    <property type="evidence" value="ECO:0007669"/>
    <property type="project" value="UniProtKB-SubCell"/>
</dbReference>
<sequence>MSAALTWIGVGLLGGCGAVLRVLLTVGVTARFAPAGRLPFGTVAVNVSGSALLGLLAGLTLSDDAMLVAGTGLLGGYTTFSTWMVDSERLAQERRSRAVAANVVGSLVAGLVALLLGRALARLLA</sequence>
<dbReference type="AlphaFoldDB" id="D3F1Y4"/>
<reference evidence="12" key="2">
    <citation type="submission" date="2010-01" db="EMBL/GenBank/DDBJ databases">
        <title>The complete genome of Conexibacter woesei DSM 14684.</title>
        <authorList>
            <consortium name="US DOE Joint Genome Institute (JGI-PGF)"/>
            <person name="Lucas S."/>
            <person name="Copeland A."/>
            <person name="Lapidus A."/>
            <person name="Glavina del Rio T."/>
            <person name="Dalin E."/>
            <person name="Tice H."/>
            <person name="Bruce D."/>
            <person name="Goodwin L."/>
            <person name="Pitluck S."/>
            <person name="Kyrpides N."/>
            <person name="Mavromatis K."/>
            <person name="Ivanova N."/>
            <person name="Mikhailova N."/>
            <person name="Chertkov O."/>
            <person name="Brettin T."/>
            <person name="Detter J.C."/>
            <person name="Han C."/>
            <person name="Larimer F."/>
            <person name="Land M."/>
            <person name="Hauser L."/>
            <person name="Markowitz V."/>
            <person name="Cheng J.-F."/>
            <person name="Hugenholtz P."/>
            <person name="Woyke T."/>
            <person name="Wu D."/>
            <person name="Pukall R."/>
            <person name="Steenblock K."/>
            <person name="Schneider S."/>
            <person name="Klenk H.-P."/>
            <person name="Eisen J.A."/>
        </authorList>
    </citation>
    <scope>NUCLEOTIDE SEQUENCE [LARGE SCALE GENOMIC DNA]</scope>
    <source>
        <strain evidence="12">DSM 14684 / CIP 108061 / JCM 11494 / NBRC 100937 / ID131577</strain>
    </source>
</reference>
<keyword evidence="5 10" id="KW-0472">Membrane</keyword>
<keyword evidence="2 10" id="KW-1003">Cell membrane</keyword>
<evidence type="ECO:0000256" key="9">
    <source>
        <dbReference type="ARBA" id="ARBA00049940"/>
    </source>
</evidence>
<comment type="similarity">
    <text evidence="7 10">Belongs to the fluoride channel Fluc/FEX (TC 1.A.43) family.</text>
</comment>
<dbReference type="GO" id="GO:0046872">
    <property type="term" value="F:metal ion binding"/>
    <property type="evidence" value="ECO:0007669"/>
    <property type="project" value="UniProtKB-KW"/>
</dbReference>
<reference evidence="11 12" key="1">
    <citation type="journal article" date="2010" name="Stand. Genomic Sci.">
        <title>Complete genome sequence of Conexibacter woesei type strain (ID131577).</title>
        <authorList>
            <person name="Pukall R."/>
            <person name="Lapidus A."/>
            <person name="Glavina Del Rio T."/>
            <person name="Copeland A."/>
            <person name="Tice H."/>
            <person name="Cheng J.-F."/>
            <person name="Lucas S."/>
            <person name="Chen F."/>
            <person name="Nolan M."/>
            <person name="Bruce D."/>
            <person name="Goodwin L."/>
            <person name="Pitluck S."/>
            <person name="Mavromatis K."/>
            <person name="Ivanova N."/>
            <person name="Ovchinnikova G."/>
            <person name="Pati A."/>
            <person name="Chen A."/>
            <person name="Palaniappan K."/>
            <person name="Land M."/>
            <person name="Hauser L."/>
            <person name="Chang Y.-J."/>
            <person name="Jeffries C.D."/>
            <person name="Chain P."/>
            <person name="Meincke L."/>
            <person name="Sims D."/>
            <person name="Brettin T."/>
            <person name="Detter J.C."/>
            <person name="Rohde M."/>
            <person name="Goeker M."/>
            <person name="Bristow J."/>
            <person name="Eisen J.A."/>
            <person name="Markowitz V."/>
            <person name="Kyrpides N.C."/>
            <person name="Klenk H.-P."/>
            <person name="Hugenholtz P."/>
        </authorList>
    </citation>
    <scope>NUCLEOTIDE SEQUENCE [LARGE SCALE GENOMIC DNA]</scope>
    <source>
        <strain evidence="12">DSM 14684 / CIP 108061 / JCM 11494 / NBRC 100937 / ID131577</strain>
    </source>
</reference>
<protein>
    <recommendedName>
        <fullName evidence="10">Fluoride-specific ion channel FluC</fullName>
    </recommendedName>
</protein>
<dbReference type="InterPro" id="IPR003691">
    <property type="entry name" value="FluC"/>
</dbReference>
<comment type="activity regulation">
    <text evidence="10">Na(+) is not transported, but it plays an essential structural role and its presence is essential for fluoride channel function.</text>
</comment>
<evidence type="ECO:0000256" key="4">
    <source>
        <dbReference type="ARBA" id="ARBA00022989"/>
    </source>
</evidence>
<evidence type="ECO:0000256" key="6">
    <source>
        <dbReference type="ARBA" id="ARBA00023303"/>
    </source>
</evidence>
<dbReference type="GO" id="GO:0062054">
    <property type="term" value="F:fluoride channel activity"/>
    <property type="evidence" value="ECO:0007669"/>
    <property type="project" value="UniProtKB-UniRule"/>
</dbReference>
<organism evidence="11 12">
    <name type="scientific">Conexibacter woesei (strain DSM 14684 / CCUG 47730 / CIP 108061 / JCM 11494 / NBRC 100937 / ID131577)</name>
    <dbReference type="NCBI Taxonomy" id="469383"/>
    <lineage>
        <taxon>Bacteria</taxon>
        <taxon>Bacillati</taxon>
        <taxon>Actinomycetota</taxon>
        <taxon>Thermoleophilia</taxon>
        <taxon>Solirubrobacterales</taxon>
        <taxon>Conexibacteraceae</taxon>
        <taxon>Conexibacter</taxon>
    </lineage>
</organism>
<evidence type="ECO:0000256" key="2">
    <source>
        <dbReference type="ARBA" id="ARBA00022475"/>
    </source>
</evidence>
<feature type="binding site" evidence="10">
    <location>
        <position position="78"/>
    </location>
    <ligand>
        <name>Na(+)</name>
        <dbReference type="ChEBI" id="CHEBI:29101"/>
        <note>structural</note>
    </ligand>
</feature>
<dbReference type="PANTHER" id="PTHR28259">
    <property type="entry name" value="FLUORIDE EXPORT PROTEIN 1-RELATED"/>
    <property type="match status" value="1"/>
</dbReference>
<dbReference type="GO" id="GO:0140114">
    <property type="term" value="P:cellular detoxification of fluoride"/>
    <property type="evidence" value="ECO:0007669"/>
    <property type="project" value="UniProtKB-UniRule"/>
</dbReference>
<dbReference type="KEGG" id="cwo:Cwoe_5764"/>
<comment type="subcellular location">
    <subcellularLocation>
        <location evidence="1 10">Cell membrane</location>
        <topology evidence="1 10">Multi-pass membrane protein</topology>
    </subcellularLocation>
</comment>
<gene>
    <name evidence="10" type="primary">fluC</name>
    <name evidence="10" type="synonym">crcB</name>
    <name evidence="11" type="ordered locus">Cwoe_5764</name>
</gene>
<dbReference type="RefSeq" id="WP_012937216.1">
    <property type="nucleotide sequence ID" value="NC_013739.1"/>
</dbReference>
<evidence type="ECO:0000256" key="1">
    <source>
        <dbReference type="ARBA" id="ARBA00004651"/>
    </source>
</evidence>
<keyword evidence="6 10" id="KW-0407">Ion channel</keyword>
<evidence type="ECO:0000256" key="3">
    <source>
        <dbReference type="ARBA" id="ARBA00022692"/>
    </source>
</evidence>
<dbReference type="OrthoDB" id="5148600at2"/>
<keyword evidence="10" id="KW-0406">Ion transport</keyword>
<keyword evidence="3 10" id="KW-0812">Transmembrane</keyword>
<evidence type="ECO:0000256" key="8">
    <source>
        <dbReference type="ARBA" id="ARBA00035585"/>
    </source>
</evidence>
<feature type="transmembrane region" description="Helical" evidence="10">
    <location>
        <begin position="6"/>
        <end position="26"/>
    </location>
</feature>
<dbReference type="eggNOG" id="COG0239">
    <property type="taxonomic scope" value="Bacteria"/>
</dbReference>
<feature type="binding site" evidence="10">
    <location>
        <position position="75"/>
    </location>
    <ligand>
        <name>Na(+)</name>
        <dbReference type="ChEBI" id="CHEBI:29101"/>
        <note>structural</note>
    </ligand>
</feature>
<keyword evidence="10" id="KW-0479">Metal-binding</keyword>
<accession>D3F1Y4</accession>
<evidence type="ECO:0000256" key="10">
    <source>
        <dbReference type="HAMAP-Rule" id="MF_00454"/>
    </source>
</evidence>
<dbReference type="Proteomes" id="UP000008229">
    <property type="component" value="Chromosome"/>
</dbReference>
<dbReference type="HOGENOM" id="CLU_114342_2_0_11"/>
<evidence type="ECO:0000256" key="5">
    <source>
        <dbReference type="ARBA" id="ARBA00023136"/>
    </source>
</evidence>
<comment type="catalytic activity">
    <reaction evidence="8">
        <text>fluoride(in) = fluoride(out)</text>
        <dbReference type="Rhea" id="RHEA:76159"/>
        <dbReference type="ChEBI" id="CHEBI:17051"/>
    </reaction>
    <physiologicalReaction direction="left-to-right" evidence="8">
        <dbReference type="Rhea" id="RHEA:76160"/>
    </physiologicalReaction>
</comment>
<feature type="transmembrane region" description="Helical" evidence="10">
    <location>
        <begin position="38"/>
        <end position="59"/>
    </location>
</feature>
<dbReference type="HAMAP" id="MF_00454">
    <property type="entry name" value="FluC"/>
    <property type="match status" value="1"/>
</dbReference>
<keyword evidence="12" id="KW-1185">Reference proteome</keyword>
<name>D3F1Y4_CONWI</name>
<evidence type="ECO:0000313" key="12">
    <source>
        <dbReference type="Proteomes" id="UP000008229"/>
    </source>
</evidence>
<keyword evidence="10" id="KW-0813">Transport</keyword>
<comment type="function">
    <text evidence="9 10">Fluoride-specific ion channel. Important for reducing fluoride concentration in the cell, thus reducing its toxicity.</text>
</comment>
<proteinExistence type="inferred from homology"/>
<feature type="transmembrane region" description="Helical" evidence="10">
    <location>
        <begin position="98"/>
        <end position="121"/>
    </location>
</feature>
<keyword evidence="4 10" id="KW-1133">Transmembrane helix</keyword>
<dbReference type="NCBIfam" id="NF010824">
    <property type="entry name" value="PRK14228.1"/>
    <property type="match status" value="1"/>
</dbReference>
<feature type="transmembrane region" description="Helical" evidence="10">
    <location>
        <begin position="65"/>
        <end position="86"/>
    </location>
</feature>
<dbReference type="Pfam" id="PF02537">
    <property type="entry name" value="CRCB"/>
    <property type="match status" value="1"/>
</dbReference>
<dbReference type="PANTHER" id="PTHR28259:SF1">
    <property type="entry name" value="FLUORIDE EXPORT PROTEIN 1-RELATED"/>
    <property type="match status" value="1"/>
</dbReference>
<dbReference type="STRING" id="469383.Cwoe_5764"/>